<dbReference type="PANTHER" id="PTHR24247">
    <property type="entry name" value="5-HYDROXYTRYPTAMINE RECEPTOR"/>
    <property type="match status" value="1"/>
</dbReference>
<name>A0A8S1C8M8_9INSE</name>
<evidence type="ECO:0000256" key="5">
    <source>
        <dbReference type="ARBA" id="ARBA00022989"/>
    </source>
</evidence>
<evidence type="ECO:0000256" key="7">
    <source>
        <dbReference type="ARBA" id="ARBA00023136"/>
    </source>
</evidence>
<evidence type="ECO:0000256" key="2">
    <source>
        <dbReference type="ARBA" id="ARBA00010663"/>
    </source>
</evidence>
<dbReference type="GO" id="GO:0004993">
    <property type="term" value="F:G protein-coupled serotonin receptor activity"/>
    <property type="evidence" value="ECO:0007669"/>
    <property type="project" value="TreeGrafter"/>
</dbReference>
<accession>A0A8S1C8M8</accession>
<protein>
    <recommendedName>
        <fullName evidence="12">G-protein coupled receptors family 1 profile domain-containing protein</fullName>
    </recommendedName>
</protein>
<comment type="subcellular location">
    <subcellularLocation>
        <location evidence="1">Cell membrane</location>
        <topology evidence="1">Multi-pass membrane protein</topology>
    </subcellularLocation>
</comment>
<evidence type="ECO:0000313" key="14">
    <source>
        <dbReference type="Proteomes" id="UP000494165"/>
    </source>
</evidence>
<evidence type="ECO:0000256" key="10">
    <source>
        <dbReference type="RuleBase" id="RU000688"/>
    </source>
</evidence>
<evidence type="ECO:0000256" key="9">
    <source>
        <dbReference type="ARBA" id="ARBA00023224"/>
    </source>
</evidence>
<sequence>MDEGVQQILTEPLSLAIFAGIGIVMLCSVISNFVILVTIHVDKSMQSVGYMFIGSKTVVDLLTIVLVVPLAAVDDLLSYWPFSNALCDLWLASDITLVTVPIFTLLALSIDRYIHMKYATFYLRFVTRKVVILANVLAWILSTGVFLVPWTADLHRVGLRMDTQNRTLCIAEFPPSLSFTFSALSFVVPSVCMFVVYRRIYNYSRRTTKEFELIFKSLQVNYPELDPKIPFQSECKATNTIGIIMTIFVVCWAPFFVAIMARAIYPGYCCARWIFKAVHWLGYCNCVLCPLIYVSTNARFRAAFAKTLGCINEETYKRKVSVEFEKAKKRRRESKP</sequence>
<dbReference type="GO" id="GO:0030425">
    <property type="term" value="C:dendrite"/>
    <property type="evidence" value="ECO:0007669"/>
    <property type="project" value="TreeGrafter"/>
</dbReference>
<keyword evidence="6 10" id="KW-0297">G-protein coupled receptor</keyword>
<feature type="transmembrane region" description="Helical" evidence="11">
    <location>
        <begin position="90"/>
        <end position="110"/>
    </location>
</feature>
<dbReference type="GO" id="GO:0007187">
    <property type="term" value="P:G protein-coupled receptor signaling pathway, coupled to cyclic nucleotide second messenger"/>
    <property type="evidence" value="ECO:0007669"/>
    <property type="project" value="TreeGrafter"/>
</dbReference>
<feature type="transmembrane region" description="Helical" evidence="11">
    <location>
        <begin position="48"/>
        <end position="70"/>
    </location>
</feature>
<keyword evidence="5 11" id="KW-1133">Transmembrane helix</keyword>
<evidence type="ECO:0000256" key="11">
    <source>
        <dbReference type="SAM" id="Phobius"/>
    </source>
</evidence>
<keyword evidence="8 10" id="KW-0675">Receptor</keyword>
<dbReference type="AlphaFoldDB" id="A0A8S1C8M8"/>
<comment type="caution">
    <text evidence="13">The sequence shown here is derived from an EMBL/GenBank/DDBJ whole genome shotgun (WGS) entry which is preliminary data.</text>
</comment>
<feature type="transmembrane region" description="Helical" evidence="11">
    <location>
        <begin position="277"/>
        <end position="296"/>
    </location>
</feature>
<keyword evidence="14" id="KW-1185">Reference proteome</keyword>
<gene>
    <name evidence="13" type="ORF">CLODIP_2_CD07497</name>
</gene>
<evidence type="ECO:0000256" key="6">
    <source>
        <dbReference type="ARBA" id="ARBA00023040"/>
    </source>
</evidence>
<feature type="domain" description="G-protein coupled receptors family 1 profile" evidence="12">
    <location>
        <begin position="31"/>
        <end position="293"/>
    </location>
</feature>
<dbReference type="OrthoDB" id="284782at2759"/>
<dbReference type="GO" id="GO:0005886">
    <property type="term" value="C:plasma membrane"/>
    <property type="evidence" value="ECO:0007669"/>
    <property type="project" value="UniProtKB-SubCell"/>
</dbReference>
<dbReference type="InterPro" id="IPR017452">
    <property type="entry name" value="GPCR_Rhodpsn_7TM"/>
</dbReference>
<organism evidence="13 14">
    <name type="scientific">Cloeon dipterum</name>
    <dbReference type="NCBI Taxonomy" id="197152"/>
    <lineage>
        <taxon>Eukaryota</taxon>
        <taxon>Metazoa</taxon>
        <taxon>Ecdysozoa</taxon>
        <taxon>Arthropoda</taxon>
        <taxon>Hexapoda</taxon>
        <taxon>Insecta</taxon>
        <taxon>Pterygota</taxon>
        <taxon>Palaeoptera</taxon>
        <taxon>Ephemeroptera</taxon>
        <taxon>Pisciforma</taxon>
        <taxon>Baetidae</taxon>
        <taxon>Cloeon</taxon>
    </lineage>
</organism>
<reference evidence="13 14" key="1">
    <citation type="submission" date="2020-04" db="EMBL/GenBank/DDBJ databases">
        <authorList>
            <person name="Alioto T."/>
            <person name="Alioto T."/>
            <person name="Gomez Garrido J."/>
        </authorList>
    </citation>
    <scope>NUCLEOTIDE SEQUENCE [LARGE SCALE GENOMIC DNA]</scope>
</reference>
<feature type="transmembrane region" description="Helical" evidence="11">
    <location>
        <begin position="241"/>
        <end position="265"/>
    </location>
</feature>
<dbReference type="SUPFAM" id="SSF81321">
    <property type="entry name" value="Family A G protein-coupled receptor-like"/>
    <property type="match status" value="1"/>
</dbReference>
<dbReference type="Proteomes" id="UP000494165">
    <property type="component" value="Unassembled WGS sequence"/>
</dbReference>
<feature type="transmembrane region" description="Helical" evidence="11">
    <location>
        <begin position="130"/>
        <end position="152"/>
    </location>
</feature>
<dbReference type="Gene3D" id="1.20.1070.10">
    <property type="entry name" value="Rhodopsin 7-helix transmembrane proteins"/>
    <property type="match status" value="1"/>
</dbReference>
<proteinExistence type="inferred from homology"/>
<dbReference type="SMART" id="SM01381">
    <property type="entry name" value="7TM_GPCR_Srsx"/>
    <property type="match status" value="1"/>
</dbReference>
<comment type="similarity">
    <text evidence="2 10">Belongs to the G-protein coupled receptor 1 family.</text>
</comment>
<evidence type="ECO:0000313" key="13">
    <source>
        <dbReference type="EMBL" id="CAB3367132.1"/>
    </source>
</evidence>
<dbReference type="Pfam" id="PF00001">
    <property type="entry name" value="7tm_1"/>
    <property type="match status" value="1"/>
</dbReference>
<evidence type="ECO:0000256" key="1">
    <source>
        <dbReference type="ARBA" id="ARBA00004651"/>
    </source>
</evidence>
<evidence type="ECO:0000256" key="4">
    <source>
        <dbReference type="ARBA" id="ARBA00022692"/>
    </source>
</evidence>
<evidence type="ECO:0000256" key="3">
    <source>
        <dbReference type="ARBA" id="ARBA00022475"/>
    </source>
</evidence>
<dbReference type="PROSITE" id="PS00237">
    <property type="entry name" value="G_PROTEIN_RECEP_F1_1"/>
    <property type="match status" value="1"/>
</dbReference>
<dbReference type="GO" id="GO:0045202">
    <property type="term" value="C:synapse"/>
    <property type="evidence" value="ECO:0007669"/>
    <property type="project" value="GOC"/>
</dbReference>
<dbReference type="PROSITE" id="PS50262">
    <property type="entry name" value="G_PROTEIN_RECEP_F1_2"/>
    <property type="match status" value="1"/>
</dbReference>
<evidence type="ECO:0000256" key="8">
    <source>
        <dbReference type="ARBA" id="ARBA00023170"/>
    </source>
</evidence>
<keyword evidence="3" id="KW-1003">Cell membrane</keyword>
<keyword evidence="7 11" id="KW-0472">Membrane</keyword>
<keyword evidence="9 10" id="KW-0807">Transducer</keyword>
<evidence type="ECO:0000259" key="12">
    <source>
        <dbReference type="PROSITE" id="PS50262"/>
    </source>
</evidence>
<dbReference type="InterPro" id="IPR000276">
    <property type="entry name" value="GPCR_Rhodpsn"/>
</dbReference>
<feature type="transmembrane region" description="Helical" evidence="11">
    <location>
        <begin position="177"/>
        <end position="197"/>
    </location>
</feature>
<keyword evidence="4 10" id="KW-0812">Transmembrane</keyword>
<feature type="transmembrane region" description="Helical" evidence="11">
    <location>
        <begin position="12"/>
        <end position="36"/>
    </location>
</feature>
<dbReference type="PRINTS" id="PR00237">
    <property type="entry name" value="GPCRRHODOPSN"/>
</dbReference>
<dbReference type="GO" id="GO:0030594">
    <property type="term" value="F:neurotransmitter receptor activity"/>
    <property type="evidence" value="ECO:0007669"/>
    <property type="project" value="TreeGrafter"/>
</dbReference>
<dbReference type="GO" id="GO:0007268">
    <property type="term" value="P:chemical synaptic transmission"/>
    <property type="evidence" value="ECO:0007669"/>
    <property type="project" value="TreeGrafter"/>
</dbReference>
<dbReference type="EMBL" id="CADEPI010000028">
    <property type="protein sequence ID" value="CAB3367132.1"/>
    <property type="molecule type" value="Genomic_DNA"/>
</dbReference>